<keyword evidence="3" id="KW-1185">Reference proteome</keyword>
<dbReference type="OrthoDB" id="1928821at2759"/>
<feature type="domain" description="26S proteasome non-ATPase regulatory subunit 3 N-terminal TPR repeats" evidence="1">
    <location>
        <begin position="15"/>
        <end position="139"/>
    </location>
</feature>
<dbReference type="PANTHER" id="PTHR10758">
    <property type="entry name" value="26S PROTEASOME NON-ATPASE REGULATORY SUBUNIT 3/COP9 SIGNALOSOME COMPLEX SUBUNIT 3"/>
    <property type="match status" value="1"/>
</dbReference>
<evidence type="ECO:0000313" key="2">
    <source>
        <dbReference type="EMBL" id="CAA3029839.1"/>
    </source>
</evidence>
<evidence type="ECO:0000259" key="1">
    <source>
        <dbReference type="Pfam" id="PF25573"/>
    </source>
</evidence>
<dbReference type="Proteomes" id="UP000594638">
    <property type="component" value="Unassembled WGS sequence"/>
</dbReference>
<sequence>MEEGKFKCEIQDLMAKIFAKMTQEIEMKEQQPALSNSLFATAPSTFQKDEQDMELDTAKSATQAPAKHPLPELEVYSCLLVLIFLIGQKRYSEPKACCLTSIARLKNLNRRTVDVLASRLYFYYSLSYELTGDLAEIQGDRVESSILGGNLRPKNLVWSNHCGGGSLVRRSVQAMGGTCGPVEVYPAIYPLQGSRGKGLGGSGFSLV</sequence>
<gene>
    <name evidence="2" type="ORF">OLEA9_A020581</name>
</gene>
<dbReference type="GO" id="GO:0008541">
    <property type="term" value="C:proteasome regulatory particle, lid subcomplex"/>
    <property type="evidence" value="ECO:0007669"/>
    <property type="project" value="TreeGrafter"/>
</dbReference>
<reference evidence="2 3" key="1">
    <citation type="submission" date="2019-12" db="EMBL/GenBank/DDBJ databases">
        <authorList>
            <person name="Alioto T."/>
            <person name="Alioto T."/>
            <person name="Gomez Garrido J."/>
        </authorList>
    </citation>
    <scope>NUCLEOTIDE SEQUENCE [LARGE SCALE GENOMIC DNA]</scope>
</reference>
<dbReference type="Pfam" id="PF25573">
    <property type="entry name" value="TPR_PSMD3_N"/>
    <property type="match status" value="1"/>
</dbReference>
<evidence type="ECO:0000313" key="3">
    <source>
        <dbReference type="Proteomes" id="UP000594638"/>
    </source>
</evidence>
<name>A0A8S0V8L0_OLEEU</name>
<protein>
    <recommendedName>
        <fullName evidence="1">26S proteasome non-ATPase regulatory subunit 3 N-terminal TPR repeats domain-containing protein</fullName>
    </recommendedName>
</protein>
<dbReference type="PANTHER" id="PTHR10758:SF2">
    <property type="entry name" value="26S PROTEASOME NON-ATPASE REGULATORY SUBUNIT 3"/>
    <property type="match status" value="1"/>
</dbReference>
<organism evidence="2 3">
    <name type="scientific">Olea europaea subsp. europaea</name>
    <dbReference type="NCBI Taxonomy" id="158383"/>
    <lineage>
        <taxon>Eukaryota</taxon>
        <taxon>Viridiplantae</taxon>
        <taxon>Streptophyta</taxon>
        <taxon>Embryophyta</taxon>
        <taxon>Tracheophyta</taxon>
        <taxon>Spermatophyta</taxon>
        <taxon>Magnoliopsida</taxon>
        <taxon>eudicotyledons</taxon>
        <taxon>Gunneridae</taxon>
        <taxon>Pentapetalae</taxon>
        <taxon>asterids</taxon>
        <taxon>lamiids</taxon>
        <taxon>Lamiales</taxon>
        <taxon>Oleaceae</taxon>
        <taxon>Oleeae</taxon>
        <taxon>Olea</taxon>
    </lineage>
</organism>
<dbReference type="InterPro" id="IPR050756">
    <property type="entry name" value="CSN3"/>
</dbReference>
<comment type="caution">
    <text evidence="2">The sequence shown here is derived from an EMBL/GenBank/DDBJ whole genome shotgun (WGS) entry which is preliminary data.</text>
</comment>
<dbReference type="InterPro" id="IPR057985">
    <property type="entry name" value="TPR_PSMD3_N"/>
</dbReference>
<dbReference type="GO" id="GO:0006511">
    <property type="term" value="P:ubiquitin-dependent protein catabolic process"/>
    <property type="evidence" value="ECO:0007669"/>
    <property type="project" value="TreeGrafter"/>
</dbReference>
<accession>A0A8S0V8L0</accession>
<dbReference type="AlphaFoldDB" id="A0A8S0V8L0"/>
<dbReference type="EMBL" id="CACTIH010009333">
    <property type="protein sequence ID" value="CAA3029839.1"/>
    <property type="molecule type" value="Genomic_DNA"/>
</dbReference>
<dbReference type="Gramene" id="OE9A020581T1">
    <property type="protein sequence ID" value="OE9A020581C1"/>
    <property type="gene ID" value="OE9A020581"/>
</dbReference>
<proteinExistence type="predicted"/>